<gene>
    <name evidence="1" type="ORF">RXA29_08170</name>
</gene>
<proteinExistence type="predicted"/>
<dbReference type="Proteomes" id="UP001304423">
    <property type="component" value="Chromosome"/>
</dbReference>
<evidence type="ECO:0000313" key="2">
    <source>
        <dbReference type="Proteomes" id="UP001304423"/>
    </source>
</evidence>
<accession>A0AAX4F5H9</accession>
<reference evidence="1" key="1">
    <citation type="submission" date="2023-10" db="EMBL/GenBank/DDBJ databases">
        <title>Clonality and diversity in the soft rot Dickeya solani phytopathogen.</title>
        <authorList>
            <person name="Pedron J."/>
            <person name="Van Gijsegem F."/>
            <person name="Portier P."/>
            <person name="Taghouti G."/>
        </authorList>
    </citation>
    <scope>NUCLEOTIDE SEQUENCE</scope>
    <source>
        <strain evidence="1">CFBP5647</strain>
    </source>
</reference>
<dbReference type="AlphaFoldDB" id="A0AAX4F5H9"/>
<sequence length="189" mass="21803">MLNLSNPYVVTPANYSGIYQATIQDVVQAGSPTIMRVGFIHGHPNAYFLPWGNNNFTQGEIDLNNTDIEYFFTANFSGCSLWCRIDSGNVLFRHEARTTPLAYQQHLGDGYRLIFDSNRPDVHVELREDNGEPILRNAQYYVIFAEVLRLSNLAFIGLKFHIQHVFNQKDMQSQNEIYELLSYKEVIFK</sequence>
<dbReference type="RefSeq" id="WP_316394154.1">
    <property type="nucleotide sequence ID" value="NZ_CP136339.1"/>
</dbReference>
<organism evidence="1 2">
    <name type="scientific">Dickeya solani</name>
    <dbReference type="NCBI Taxonomy" id="1089444"/>
    <lineage>
        <taxon>Bacteria</taxon>
        <taxon>Pseudomonadati</taxon>
        <taxon>Pseudomonadota</taxon>
        <taxon>Gammaproteobacteria</taxon>
        <taxon>Enterobacterales</taxon>
        <taxon>Pectobacteriaceae</taxon>
        <taxon>Dickeya</taxon>
    </lineage>
</organism>
<evidence type="ECO:0000313" key="1">
    <source>
        <dbReference type="EMBL" id="WOA54182.1"/>
    </source>
</evidence>
<protein>
    <submittedName>
        <fullName evidence="1">Uncharacterized protein</fullName>
    </submittedName>
</protein>
<dbReference type="EMBL" id="CP136339">
    <property type="protein sequence ID" value="WOA54182.1"/>
    <property type="molecule type" value="Genomic_DNA"/>
</dbReference>
<name>A0AAX4F5H9_9GAMM</name>